<evidence type="ECO:0000256" key="1">
    <source>
        <dbReference type="ARBA" id="ARBA00022737"/>
    </source>
</evidence>
<feature type="domain" description="DUF6531" evidence="4">
    <location>
        <begin position="884"/>
        <end position="954"/>
    </location>
</feature>
<feature type="region of interest" description="Disordered" evidence="3">
    <location>
        <begin position="366"/>
        <end position="884"/>
    </location>
</feature>
<evidence type="ECO:0000259" key="5">
    <source>
        <dbReference type="Pfam" id="PF21725"/>
    </source>
</evidence>
<evidence type="ECO:0000259" key="4">
    <source>
        <dbReference type="Pfam" id="PF20148"/>
    </source>
</evidence>
<dbReference type="InterPro" id="IPR049082">
    <property type="entry name" value="T7SS_signal"/>
</dbReference>
<feature type="compositionally biased region" description="Low complexity" evidence="3">
    <location>
        <begin position="677"/>
        <end position="718"/>
    </location>
</feature>
<feature type="compositionally biased region" description="Basic and acidic residues" evidence="3">
    <location>
        <begin position="366"/>
        <end position="382"/>
    </location>
</feature>
<dbReference type="PANTHER" id="PTHR32305:SF15">
    <property type="entry name" value="PROTEIN RHSA-RELATED"/>
    <property type="match status" value="1"/>
</dbReference>
<feature type="compositionally biased region" description="Basic and acidic residues" evidence="3">
    <location>
        <begin position="500"/>
        <end position="515"/>
    </location>
</feature>
<dbReference type="NCBIfam" id="TIGR01643">
    <property type="entry name" value="YD_repeat_2x"/>
    <property type="match status" value="6"/>
</dbReference>
<feature type="region of interest" description="Disordered" evidence="3">
    <location>
        <begin position="1514"/>
        <end position="1547"/>
    </location>
</feature>
<feature type="compositionally biased region" description="Polar residues" evidence="3">
    <location>
        <begin position="543"/>
        <end position="552"/>
    </location>
</feature>
<feature type="compositionally biased region" description="Basic and acidic residues" evidence="3">
    <location>
        <begin position="779"/>
        <end position="839"/>
    </location>
</feature>
<evidence type="ECO:0000313" key="7">
    <source>
        <dbReference type="EMBL" id="MFC4128649.1"/>
    </source>
</evidence>
<dbReference type="InterPro" id="IPR045351">
    <property type="entry name" value="DUF6531"/>
</dbReference>
<comment type="caution">
    <text evidence="7">The sequence shown here is derived from an EMBL/GenBank/DDBJ whole genome shotgun (WGS) entry which is preliminary data.</text>
</comment>
<feature type="domain" description="Teneurin-like YD-shell" evidence="6">
    <location>
        <begin position="1079"/>
        <end position="1245"/>
    </location>
</feature>
<dbReference type="Proteomes" id="UP001595767">
    <property type="component" value="Unassembled WGS sequence"/>
</dbReference>
<dbReference type="Pfam" id="PF05593">
    <property type="entry name" value="RHS_repeat"/>
    <property type="match status" value="3"/>
</dbReference>
<evidence type="ECO:0000259" key="6">
    <source>
        <dbReference type="Pfam" id="PF25023"/>
    </source>
</evidence>
<keyword evidence="1" id="KW-0677">Repeat</keyword>
<dbReference type="NCBIfam" id="TIGR03696">
    <property type="entry name" value="Rhs_assc_core"/>
    <property type="match status" value="1"/>
</dbReference>
<dbReference type="Gene3D" id="2.180.10.10">
    <property type="entry name" value="RHS repeat-associated core"/>
    <property type="match status" value="3"/>
</dbReference>
<feature type="domain" description="Putative T7SS secretion signal" evidence="5">
    <location>
        <begin position="14"/>
        <end position="243"/>
    </location>
</feature>
<gene>
    <name evidence="7" type="ORF">ACFOW8_27340</name>
</gene>
<feature type="compositionally biased region" description="Polar residues" evidence="3">
    <location>
        <begin position="608"/>
        <end position="618"/>
    </location>
</feature>
<dbReference type="InterPro" id="IPR056823">
    <property type="entry name" value="TEN-like_YD-shell"/>
</dbReference>
<reference evidence="8" key="1">
    <citation type="journal article" date="2019" name="Int. J. Syst. Evol. Microbiol.">
        <title>The Global Catalogue of Microorganisms (GCM) 10K type strain sequencing project: providing services to taxonomists for standard genome sequencing and annotation.</title>
        <authorList>
            <consortium name="The Broad Institute Genomics Platform"/>
            <consortium name="The Broad Institute Genome Sequencing Center for Infectious Disease"/>
            <person name="Wu L."/>
            <person name="Ma J."/>
        </authorList>
    </citation>
    <scope>NUCLEOTIDE SEQUENCE [LARGE SCALE GENOMIC DNA]</scope>
    <source>
        <strain evidence="8">CGMCC 4.7204</strain>
    </source>
</reference>
<feature type="domain" description="Teneurin-like YD-shell" evidence="6">
    <location>
        <begin position="1625"/>
        <end position="1888"/>
    </location>
</feature>
<feature type="compositionally biased region" description="Basic and acidic residues" evidence="3">
    <location>
        <begin position="1917"/>
        <end position="1932"/>
    </location>
</feature>
<accession>A0ABV8LE91</accession>
<keyword evidence="2" id="KW-0175">Coiled coil</keyword>
<feature type="compositionally biased region" description="Basic and acidic residues" evidence="3">
    <location>
        <begin position="526"/>
        <end position="542"/>
    </location>
</feature>
<feature type="region of interest" description="Disordered" evidence="3">
    <location>
        <begin position="1895"/>
        <end position="1990"/>
    </location>
</feature>
<feature type="coiled-coil region" evidence="2">
    <location>
        <begin position="144"/>
        <end position="171"/>
    </location>
</feature>
<protein>
    <submittedName>
        <fullName evidence="7">T7SS-secreted protein</fullName>
    </submittedName>
</protein>
<dbReference type="InterPro" id="IPR006530">
    <property type="entry name" value="YD"/>
</dbReference>
<evidence type="ECO:0000313" key="8">
    <source>
        <dbReference type="Proteomes" id="UP001595767"/>
    </source>
</evidence>
<dbReference type="PRINTS" id="PR00394">
    <property type="entry name" value="RHSPROTEIN"/>
</dbReference>
<feature type="compositionally biased region" description="Basic and acidic residues" evidence="3">
    <location>
        <begin position="624"/>
        <end position="638"/>
    </location>
</feature>
<evidence type="ECO:0000256" key="3">
    <source>
        <dbReference type="SAM" id="MobiDB-lite"/>
    </source>
</evidence>
<dbReference type="Pfam" id="PF25023">
    <property type="entry name" value="TEN_YD-shell"/>
    <property type="match status" value="2"/>
</dbReference>
<feature type="compositionally biased region" description="Basic and acidic residues" evidence="3">
    <location>
        <begin position="850"/>
        <end position="884"/>
    </location>
</feature>
<feature type="compositionally biased region" description="Basic and acidic residues" evidence="3">
    <location>
        <begin position="1516"/>
        <end position="1530"/>
    </location>
</feature>
<name>A0ABV8LE91_9NOCA</name>
<dbReference type="InterPro" id="IPR050708">
    <property type="entry name" value="T6SS_VgrG/RHS"/>
</dbReference>
<dbReference type="InterPro" id="IPR031325">
    <property type="entry name" value="RHS_repeat"/>
</dbReference>
<dbReference type="RefSeq" id="WP_378554421.1">
    <property type="nucleotide sequence ID" value="NZ_JBHSBA010000015.1"/>
</dbReference>
<feature type="compositionally biased region" description="Polar residues" evidence="3">
    <location>
        <begin position="1974"/>
        <end position="1986"/>
    </location>
</feature>
<feature type="compositionally biased region" description="Low complexity" evidence="3">
    <location>
        <begin position="741"/>
        <end position="777"/>
    </location>
</feature>
<evidence type="ECO:0000256" key="2">
    <source>
        <dbReference type="SAM" id="Coils"/>
    </source>
</evidence>
<dbReference type="PANTHER" id="PTHR32305">
    <property type="match status" value="1"/>
</dbReference>
<organism evidence="7 8">
    <name type="scientific">Nocardia rhizosphaerae</name>
    <dbReference type="NCBI Taxonomy" id="1691571"/>
    <lineage>
        <taxon>Bacteria</taxon>
        <taxon>Bacillati</taxon>
        <taxon>Actinomycetota</taxon>
        <taxon>Actinomycetes</taxon>
        <taxon>Mycobacteriales</taxon>
        <taxon>Nocardiaceae</taxon>
        <taxon>Nocardia</taxon>
    </lineage>
</organism>
<dbReference type="EMBL" id="JBHSBA010000015">
    <property type="protein sequence ID" value="MFC4128649.1"/>
    <property type="molecule type" value="Genomic_DNA"/>
</dbReference>
<keyword evidence="8" id="KW-1185">Reference proteome</keyword>
<sequence length="2159" mass="234428">MGLGELFDKVGNAVEKGVESLAEGAGQVIDDGLDLVGDGARRIGLDGIGNALDDLGDTIASATGGDVEEKELGQTDDPKELVLGEPSEIGSTAQTLTTMAEAVESTGQALQKIDAAEWSGKGADAFNTVYDKQPKLWFDGADAMTAAADAMTAWQNEVKAAQDKAQTAIDRWQAADAEERRMTSWWNGLTAEQQAQTPLVDTWTSKRNEAREILRAARIQRDNGASIAVGAVSAATDKAPKEPPFSQRWIAHLSDLGGVLEHGALNFFAGAFTATTGIVQFARQLNPTDIYNITHPAEYVEGLSDLGTGLVVAVADPGAAVTAILEDARTNPFEFAGSLAPDVILTAATGGGGSVKPVISALRRVADTGRRLPGRPDADPAPHTRNPTRQPAAPEPNRQAEPPGQRTPDRAEPRAGLPNSQDGRPPGTGHPVDGAPQRETPRTEDTTGGPSAMSERTEPSAPDPAPRTERDSEPAPAGADPALTRDPEPARPEPAPAPERSPDPEPPESRTDPRPEAATTPARETGPPHHTEQGDTPTHRTDSTPSQRTEPTPTRHADAPTEHTSAQTTDDAPVQRTDPAPAHQHDTPSQRTESTPPRETDPAPVQRTDPTLTHQADASAQRAEPSHRNDTPIQRDDPVATPTRHPEPGTTQPHSPAPTPAMDRTSTTPDSHPPGTRPAEPAARTATPAPTWLPATHPDGGSAPRQPDAAPARAQATTSPPPSRPDASSARPQPDPPPAAPRTAPDTPRAAPAPDATGRPVAPAPATAAARPDVATRNPDTRTEHTPAPDRPLDRDPSPPRDTDTARPDTPTDREHGPDTRTERDPDATEDTAPDRDPGTAEEPDSDAPTAKDRAEADTDAHDTARRCGAEHNRTPDQKTCSRDPVDIGTGEFLLPETDLELRGVLPLVLRRSHHSDFRFGRWFGRSWSSTLDTRVVVSDEGVTFLGEDGLMLAYPHPEVGDPVRPSTDGQAWTLTRTRTGGYRVWDQRRELIWHFAPEPAVGGLDAELGNYAVSAVTDRHHNRIRFHYDETGAPVEISHSGGYRVLVDTEHGRVTGIGLVDDDSGTAVAPVAEFTYTAGRLTTVTNAVAATTAYTYDADDRMTSWTDSRGNRMVNTYDADGRVVRQRGTAGILNCDYAYVQFPGGAGRLTAVTDSLGAVTSHGFDRELQLRDLITPDGAHRHTDYNADRKPLTVTGPDPATTTTYRYNAAGDPAEIVRPDGVLLEYEYTWRNRPSVIITADGSVHRREWSANGDLTAAVGPAGSRTEFAYHRSGALACVTSAGVRTTVRVDAAGLPIALVDPLGATTRIERDRAGRPVRAVDPNGAVTRYVWSPAGHLCSRTDPDGSRESWSYDGEGNLVSHTDPAGGRTEYDYGPFDLLVSRRDPDGTLTRYEWDTERRLTAVHNPLGRTWTYRYDAAGRLIAETDYSGATTTYTWDRAGRVTGVTPATGVTRRHRYDILGRRVEIVTDDGDWIRHTYDPMGRIVRAATGRGDTPVHTIAYTYGPTGLLESEQVDDRPPMRFGYDPHGRRIRRTSPTGADTGWHHDPAGRIDRIAVGGHDIALDYDLAGHLTGLRLGELAIDRTVTARGKLLRQQVTAFPARLVSLGLGDATRPAPRDVRRDEFRYRADGYLVSETTARPNTPARRRAYTLDALGRVTAVAEDDRPGEQYRYDPLGNIAAAGPTHREYRGNLLTGDGHNRYDYDRAGRLVRKRTGDHTWHYRYNSFDQLTDLYTPDRQWWHYTYDALGRRRSKQRLAADGAVLDRTDYAWDDTLLIESTSSTSTLRWTYLPDSHIPLTQCRDTPTAQQFHAVITDPAGTPVELVDPSTGELAATAATTTLWGRTTWHGHTSTPLRFPGQFHDPESGLHYNLHRSYDPETARYLTRDPLGLAPAANPNTYPHNPRTWTDPLGLIPDECRPADPEPDEHADPHAVTPHNPTPTSPTVDVGRPPVTPETVPDPNSSPGAGRTGTDETGNTPDETASTPEDIELLERLRIYEALGDTPPHIDMAANDARYGANGAHSLERHGPDMPLHRGDAPEGERTVEGRIYGDDPWARPENWSYRWRDEETMNRTVNEYLRANWETVRSDLALDGRHRATFDAERTTGDGFFNEGMHGVGPRSAHYDHARFAAVRFELMPGDPPSIMVVTAFPSGGLS</sequence>
<dbReference type="Pfam" id="PF20148">
    <property type="entry name" value="DUF6531"/>
    <property type="match status" value="1"/>
</dbReference>
<dbReference type="Pfam" id="PF21725">
    <property type="entry name" value="T7SS_signal"/>
    <property type="match status" value="1"/>
</dbReference>
<dbReference type="InterPro" id="IPR022385">
    <property type="entry name" value="Rhs_assc_core"/>
</dbReference>
<proteinExistence type="predicted"/>
<feature type="region of interest" description="Disordered" evidence="3">
    <location>
        <begin position="2027"/>
        <end position="2053"/>
    </location>
</feature>